<feature type="domain" description="C2H2-type" evidence="14">
    <location>
        <begin position="626"/>
        <end position="654"/>
    </location>
</feature>
<dbReference type="SMART" id="SM00355">
    <property type="entry name" value="ZnF_C2H2"/>
    <property type="match status" value="11"/>
</dbReference>
<dbReference type="InterPro" id="IPR036236">
    <property type="entry name" value="Znf_C2H2_sf"/>
</dbReference>
<evidence type="ECO:0000256" key="10">
    <source>
        <dbReference type="ARBA" id="ARBA00023242"/>
    </source>
</evidence>
<evidence type="ECO:0000313" key="15">
    <source>
        <dbReference type="Proteomes" id="UP000694843"/>
    </source>
</evidence>
<dbReference type="SUPFAM" id="SSF57667">
    <property type="entry name" value="beta-beta-alpha zinc fingers"/>
    <property type="match status" value="5"/>
</dbReference>
<feature type="domain" description="C2H2-type" evidence="14">
    <location>
        <begin position="655"/>
        <end position="678"/>
    </location>
</feature>
<keyword evidence="10" id="KW-0539">Nucleus</keyword>
<feature type="region of interest" description="Disordered" evidence="13">
    <location>
        <begin position="152"/>
        <end position="201"/>
    </location>
</feature>
<comment type="similarity">
    <text evidence="2">Belongs to the krueppel C2H2-type zinc-finger protein family.</text>
</comment>
<dbReference type="AlphaFoldDB" id="A0A8B7NXY2"/>
<feature type="region of interest" description="Disordered" evidence="13">
    <location>
        <begin position="279"/>
        <end position="351"/>
    </location>
</feature>
<dbReference type="InterPro" id="IPR013087">
    <property type="entry name" value="Znf_C2H2_type"/>
</dbReference>
<dbReference type="GO" id="GO:0000981">
    <property type="term" value="F:DNA-binding transcription factor activity, RNA polymerase II-specific"/>
    <property type="evidence" value="ECO:0007669"/>
    <property type="project" value="TreeGrafter"/>
</dbReference>
<feature type="domain" description="C2H2-type" evidence="14">
    <location>
        <begin position="481"/>
        <end position="509"/>
    </location>
</feature>
<feature type="domain" description="C2H2-type" evidence="14">
    <location>
        <begin position="510"/>
        <end position="538"/>
    </location>
</feature>
<feature type="compositionally biased region" description="Polar residues" evidence="13">
    <location>
        <begin position="315"/>
        <end position="330"/>
    </location>
</feature>
<dbReference type="GO" id="GO:0000978">
    <property type="term" value="F:RNA polymerase II cis-regulatory region sequence-specific DNA binding"/>
    <property type="evidence" value="ECO:0007669"/>
    <property type="project" value="TreeGrafter"/>
</dbReference>
<dbReference type="KEGG" id="hazt:108675188"/>
<keyword evidence="5 12" id="KW-0863">Zinc-finger</keyword>
<feature type="domain" description="C2H2-type" evidence="14">
    <location>
        <begin position="539"/>
        <end position="567"/>
    </location>
</feature>
<keyword evidence="4" id="KW-0677">Repeat</keyword>
<keyword evidence="9" id="KW-0804">Transcription</keyword>
<dbReference type="PROSITE" id="PS00028">
    <property type="entry name" value="ZINC_FINGER_C2H2_1"/>
    <property type="match status" value="5"/>
</dbReference>
<dbReference type="PANTHER" id="PTHR24388:SF54">
    <property type="entry name" value="PROTEIN ESCARGOT"/>
    <property type="match status" value="1"/>
</dbReference>
<feature type="domain" description="C2H2-type" evidence="14">
    <location>
        <begin position="387"/>
        <end position="411"/>
    </location>
</feature>
<feature type="domain" description="C2H2-type" evidence="14">
    <location>
        <begin position="597"/>
        <end position="625"/>
    </location>
</feature>
<dbReference type="FunFam" id="3.30.160.60:FF:000075">
    <property type="entry name" value="Putative zinc finger protein 536"/>
    <property type="match status" value="1"/>
</dbReference>
<organism evidence="15 16">
    <name type="scientific">Hyalella azteca</name>
    <name type="common">Amphipod</name>
    <dbReference type="NCBI Taxonomy" id="294128"/>
    <lineage>
        <taxon>Eukaryota</taxon>
        <taxon>Metazoa</taxon>
        <taxon>Ecdysozoa</taxon>
        <taxon>Arthropoda</taxon>
        <taxon>Crustacea</taxon>
        <taxon>Multicrustacea</taxon>
        <taxon>Malacostraca</taxon>
        <taxon>Eumalacostraca</taxon>
        <taxon>Peracarida</taxon>
        <taxon>Amphipoda</taxon>
        <taxon>Senticaudata</taxon>
        <taxon>Talitrida</taxon>
        <taxon>Talitroidea</taxon>
        <taxon>Hyalellidae</taxon>
        <taxon>Hyalella</taxon>
    </lineage>
</organism>
<dbReference type="GO" id="GO:0005634">
    <property type="term" value="C:nucleus"/>
    <property type="evidence" value="ECO:0007669"/>
    <property type="project" value="UniProtKB-SubCell"/>
</dbReference>
<keyword evidence="3" id="KW-0479">Metal-binding</keyword>
<dbReference type="InterPro" id="IPR050527">
    <property type="entry name" value="Snail/Krueppel_Znf"/>
</dbReference>
<feature type="domain" description="C2H2-type" evidence="14">
    <location>
        <begin position="358"/>
        <end position="386"/>
    </location>
</feature>
<dbReference type="Pfam" id="PF00096">
    <property type="entry name" value="zf-C2H2"/>
    <property type="match status" value="4"/>
</dbReference>
<evidence type="ECO:0000259" key="14">
    <source>
        <dbReference type="PROSITE" id="PS50157"/>
    </source>
</evidence>
<feature type="compositionally biased region" description="Low complexity" evidence="13">
    <location>
        <begin position="158"/>
        <end position="169"/>
    </location>
</feature>
<dbReference type="GO" id="GO:0008270">
    <property type="term" value="F:zinc ion binding"/>
    <property type="evidence" value="ECO:0007669"/>
    <property type="project" value="UniProtKB-KW"/>
</dbReference>
<keyword evidence="15" id="KW-1185">Reference proteome</keyword>
<name>A0A8B7NXY2_HYAAZ</name>
<evidence type="ECO:0000256" key="9">
    <source>
        <dbReference type="ARBA" id="ARBA00023163"/>
    </source>
</evidence>
<evidence type="ECO:0000256" key="5">
    <source>
        <dbReference type="ARBA" id="ARBA00022771"/>
    </source>
</evidence>
<dbReference type="PROSITE" id="PS50157">
    <property type="entry name" value="ZINC_FINGER_C2H2_2"/>
    <property type="match status" value="10"/>
</dbReference>
<comment type="similarity">
    <text evidence="11">Belongs to the snail C2H2-type zinc-finger protein family.</text>
</comment>
<evidence type="ECO:0000256" key="2">
    <source>
        <dbReference type="ARBA" id="ARBA00006991"/>
    </source>
</evidence>
<keyword evidence="7" id="KW-0805">Transcription regulation</keyword>
<evidence type="ECO:0000256" key="12">
    <source>
        <dbReference type="PROSITE-ProRule" id="PRU00042"/>
    </source>
</evidence>
<evidence type="ECO:0000256" key="7">
    <source>
        <dbReference type="ARBA" id="ARBA00023015"/>
    </source>
</evidence>
<accession>A0A8B7NXY2</accession>
<gene>
    <name evidence="16" type="primary">LOC108675188</name>
</gene>
<feature type="compositionally biased region" description="Basic and acidic residues" evidence="13">
    <location>
        <begin position="283"/>
        <end position="302"/>
    </location>
</feature>
<evidence type="ECO:0000256" key="1">
    <source>
        <dbReference type="ARBA" id="ARBA00004123"/>
    </source>
</evidence>
<comment type="subcellular location">
    <subcellularLocation>
        <location evidence="1">Nucleus</location>
    </subcellularLocation>
</comment>
<evidence type="ECO:0000256" key="6">
    <source>
        <dbReference type="ARBA" id="ARBA00022833"/>
    </source>
</evidence>
<reference evidence="16" key="1">
    <citation type="submission" date="2025-08" db="UniProtKB">
        <authorList>
            <consortium name="RefSeq"/>
        </authorList>
    </citation>
    <scope>IDENTIFICATION</scope>
    <source>
        <tissue evidence="16">Whole organism</tissue>
    </source>
</reference>
<keyword evidence="6" id="KW-0862">Zinc</keyword>
<feature type="compositionally biased region" description="Polar residues" evidence="13">
    <location>
        <begin position="170"/>
        <end position="181"/>
    </location>
</feature>
<dbReference type="FunFam" id="3.30.160.60:FF:000100">
    <property type="entry name" value="Zinc finger 45-like"/>
    <property type="match status" value="1"/>
</dbReference>
<dbReference type="OrthoDB" id="6077919at2759"/>
<dbReference type="OMA" id="ETHICNM"/>
<dbReference type="GeneID" id="108675188"/>
<feature type="domain" description="C2H2-type" evidence="14">
    <location>
        <begin position="568"/>
        <end position="596"/>
    </location>
</feature>
<protein>
    <submittedName>
        <fullName evidence="16">Zinc finger protein 845</fullName>
    </submittedName>
</protein>
<evidence type="ECO:0000256" key="13">
    <source>
        <dbReference type="SAM" id="MobiDB-lite"/>
    </source>
</evidence>
<evidence type="ECO:0000256" key="11">
    <source>
        <dbReference type="ARBA" id="ARBA00037948"/>
    </source>
</evidence>
<feature type="domain" description="C2H2-type" evidence="14">
    <location>
        <begin position="423"/>
        <end position="451"/>
    </location>
</feature>
<keyword evidence="8" id="KW-0238">DNA-binding</keyword>
<dbReference type="Gene3D" id="3.30.160.60">
    <property type="entry name" value="Classic Zinc Finger"/>
    <property type="match status" value="8"/>
</dbReference>
<dbReference type="RefSeq" id="XP_018018669.1">
    <property type="nucleotide sequence ID" value="XM_018163180.2"/>
</dbReference>
<dbReference type="PANTHER" id="PTHR24388">
    <property type="entry name" value="ZINC FINGER PROTEIN"/>
    <property type="match status" value="1"/>
</dbReference>
<proteinExistence type="inferred from homology"/>
<evidence type="ECO:0000256" key="4">
    <source>
        <dbReference type="ARBA" id="ARBA00022737"/>
    </source>
</evidence>
<evidence type="ECO:0000256" key="8">
    <source>
        <dbReference type="ARBA" id="ARBA00023125"/>
    </source>
</evidence>
<sequence length="678" mass="76002">MKELPALQESSDAVKLGAGLELCHHTAEDCRQMEHSLPSCVMEAVKIEPRDEQQSNCDSGLPAGFLEVEKEEPFFMEEDSATVADFKPFQIPFLGLDSLKAEPVEAGASPSIPQAPPANQELPTRAGIFTAVQKASETACLASTSLEAHNCGASMALPPSETSTSKSKSQTNEMKISSTEQEAGEARSPNNGRLPPTPAPSVNCNVLSYNGTRTVPATREASFKAKEAHNSVDLERSKHLCIKFKKCSVLLTRINVSENYIYVCDEENENNICSEEIAFPEPYPDHGSKDSERPKMRSEKVCKSGGPKSSEENELSISKNTDSLRRTSLNRSKRLNASMKEAISSTTSHVRRNKEKTRKCHVCGAAFRFKSNLDRHINAVHLKLRPYKCSKCDYASSRVSGLQTHLNTAHSCFAGAQLIEKHHECSDCSYAATSKNNLNRHIKHVHLKIKPHKCSLCDYAAATKTLLRYHVTGVHQKLRRYKCHECAYAAAVKSKLALHMKAVHLKLKPFKCNECDGYFSQKGHLKAHISRVHLKDSPHTCPHCSYSVWWKADLAQHIAIVHQKLKPHKCPQCDFTCRIKGHLNSHVNAVHLKLRPHKCQTCKRGFSQKASLERHMKLVHMNLREHKCSQCDYAASSRWDLKKHVDAVHLKLKKYKCRICEYSTANKSRLIRHAARKH</sequence>
<evidence type="ECO:0000256" key="3">
    <source>
        <dbReference type="ARBA" id="ARBA00022723"/>
    </source>
</evidence>
<dbReference type="Proteomes" id="UP000694843">
    <property type="component" value="Unplaced"/>
</dbReference>
<evidence type="ECO:0000313" key="16">
    <source>
        <dbReference type="RefSeq" id="XP_018018669.1"/>
    </source>
</evidence>